<dbReference type="InterPro" id="IPR036396">
    <property type="entry name" value="Cyt_P450_sf"/>
</dbReference>
<dbReference type="SUPFAM" id="SSF48264">
    <property type="entry name" value="Cytochrome P450"/>
    <property type="match status" value="1"/>
</dbReference>
<dbReference type="InterPro" id="IPR001128">
    <property type="entry name" value="Cyt_P450"/>
</dbReference>
<keyword evidence="5" id="KW-0408">Iron</keyword>
<dbReference type="GO" id="GO:0005506">
    <property type="term" value="F:iron ion binding"/>
    <property type="evidence" value="ECO:0007669"/>
    <property type="project" value="InterPro"/>
</dbReference>
<dbReference type="AlphaFoldDB" id="A0A1V9A6F5"/>
<dbReference type="PRINTS" id="PR00359">
    <property type="entry name" value="BP450"/>
</dbReference>
<dbReference type="PANTHER" id="PTHR46696">
    <property type="entry name" value="P450, PUTATIVE (EUROFUNG)-RELATED"/>
    <property type="match status" value="1"/>
</dbReference>
<evidence type="ECO:0000313" key="7">
    <source>
        <dbReference type="EMBL" id="OQO92709.1"/>
    </source>
</evidence>
<dbReference type="EMBL" id="MWIH01000005">
    <property type="protein sequence ID" value="OQO92709.1"/>
    <property type="molecule type" value="Genomic_DNA"/>
</dbReference>
<dbReference type="RefSeq" id="WP_081191732.1">
    <property type="nucleotide sequence ID" value="NZ_MWIH01000005.1"/>
</dbReference>
<protein>
    <recommendedName>
        <fullName evidence="9">Cytochrome P450</fullName>
    </recommendedName>
</protein>
<dbReference type="PANTHER" id="PTHR46696:SF1">
    <property type="entry name" value="CYTOCHROME P450 YJIB-RELATED"/>
    <property type="match status" value="1"/>
</dbReference>
<dbReference type="Pfam" id="PF00067">
    <property type="entry name" value="p450"/>
    <property type="match status" value="1"/>
</dbReference>
<dbReference type="GO" id="GO:0020037">
    <property type="term" value="F:heme binding"/>
    <property type="evidence" value="ECO:0007669"/>
    <property type="project" value="InterPro"/>
</dbReference>
<dbReference type="STRING" id="1962155.B1813_11165"/>
<dbReference type="GO" id="GO:0004497">
    <property type="term" value="F:monooxygenase activity"/>
    <property type="evidence" value="ECO:0007669"/>
    <property type="project" value="UniProtKB-KW"/>
</dbReference>
<keyword evidence="6" id="KW-0503">Monooxygenase</keyword>
<evidence type="ECO:0000256" key="2">
    <source>
        <dbReference type="ARBA" id="ARBA00022617"/>
    </source>
</evidence>
<keyword evidence="4" id="KW-0560">Oxidoreductase</keyword>
<comment type="similarity">
    <text evidence="1">Belongs to the cytochrome P450 family.</text>
</comment>
<dbReference type="FunFam" id="1.10.630.10:FF:000018">
    <property type="entry name" value="Cytochrome P450 monooxygenase"/>
    <property type="match status" value="1"/>
</dbReference>
<keyword evidence="8" id="KW-1185">Reference proteome</keyword>
<name>A0A1V9A6F5_SACPI</name>
<evidence type="ECO:0008006" key="9">
    <source>
        <dbReference type="Google" id="ProtNLM"/>
    </source>
</evidence>
<comment type="caution">
    <text evidence="7">The sequence shown here is derived from an EMBL/GenBank/DDBJ whole genome shotgun (WGS) entry which is preliminary data.</text>
</comment>
<evidence type="ECO:0000256" key="1">
    <source>
        <dbReference type="ARBA" id="ARBA00010617"/>
    </source>
</evidence>
<evidence type="ECO:0000256" key="3">
    <source>
        <dbReference type="ARBA" id="ARBA00022723"/>
    </source>
</evidence>
<proteinExistence type="inferred from homology"/>
<sequence length="401" mass="44273">MTEWNRASPELTLDARFHEAPHDTFAELRAEGGLHRFLAGGRQQSWLVVNYDDIRRLLRDHRLSKDPETLIAANRRQLGIGDDPEAQASEQVMRTFGEHLRGLLSTELGTTHATSLEGSARRHAERFLDRFAAGDDDDLLRGFALPYASAMCCELLGIAEDRQNEVAGHVRDMVLGGSRAANRALIGVLADTIVRLRSAPGADLLSALLARAREDSRLSDTTLLHSGLILITLAVETTFSFITTSVHTLLRHPESLAAIRRDPSLLDGAVEELLRYNGPHNISAVRATTAPVRVADTEIPEGQLVSFALTSGNRDPRQFTDPDRFDPTRDASAHLAFGHGKYRCLGAGLARLESKIAIGTLLRRYPQLRIGCRPEELDWAQNPYLHSLRRLPVKLGARASD</sequence>
<gene>
    <name evidence="7" type="ORF">B1813_11165</name>
</gene>
<evidence type="ECO:0000313" key="8">
    <source>
        <dbReference type="Proteomes" id="UP000192591"/>
    </source>
</evidence>
<organism evidence="7 8">
    <name type="scientific">Saccharomonospora piscinae</name>
    <dbReference type="NCBI Taxonomy" id="687388"/>
    <lineage>
        <taxon>Bacteria</taxon>
        <taxon>Bacillati</taxon>
        <taxon>Actinomycetota</taxon>
        <taxon>Actinomycetes</taxon>
        <taxon>Pseudonocardiales</taxon>
        <taxon>Pseudonocardiaceae</taxon>
        <taxon>Saccharomonospora</taxon>
    </lineage>
</organism>
<keyword evidence="3" id="KW-0479">Metal-binding</keyword>
<evidence type="ECO:0000256" key="4">
    <source>
        <dbReference type="ARBA" id="ARBA00023002"/>
    </source>
</evidence>
<evidence type="ECO:0000256" key="6">
    <source>
        <dbReference type="ARBA" id="ARBA00023033"/>
    </source>
</evidence>
<reference evidence="7 8" key="1">
    <citation type="submission" date="2017-02" db="EMBL/GenBank/DDBJ databases">
        <title>Draft genome of Saccharomonospora sp. 154.</title>
        <authorList>
            <person name="Alonso-Carmona G.S."/>
            <person name="De La Haba R."/>
            <person name="Vera-Gargallo B."/>
            <person name="Sandoval-Trujillo A.H."/>
            <person name="Ramirez-Duran N."/>
            <person name="Ventosa A."/>
        </authorList>
    </citation>
    <scope>NUCLEOTIDE SEQUENCE [LARGE SCALE GENOMIC DNA]</scope>
    <source>
        <strain evidence="7 8">LRS4.154</strain>
    </source>
</reference>
<dbReference type="Gene3D" id="1.10.630.10">
    <property type="entry name" value="Cytochrome P450"/>
    <property type="match status" value="1"/>
</dbReference>
<accession>A0A1V9A6F5</accession>
<keyword evidence="2" id="KW-0349">Heme</keyword>
<dbReference type="Proteomes" id="UP000192591">
    <property type="component" value="Unassembled WGS sequence"/>
</dbReference>
<dbReference type="InterPro" id="IPR002397">
    <property type="entry name" value="Cyt_P450_B"/>
</dbReference>
<dbReference type="GO" id="GO:0016705">
    <property type="term" value="F:oxidoreductase activity, acting on paired donors, with incorporation or reduction of molecular oxygen"/>
    <property type="evidence" value="ECO:0007669"/>
    <property type="project" value="InterPro"/>
</dbReference>
<evidence type="ECO:0000256" key="5">
    <source>
        <dbReference type="ARBA" id="ARBA00023004"/>
    </source>
</evidence>